<feature type="non-terminal residue" evidence="2">
    <location>
        <position position="90"/>
    </location>
</feature>
<name>A0A2W6A278_9BACT</name>
<accession>A0A2W6A278</accession>
<evidence type="ECO:0000259" key="1">
    <source>
        <dbReference type="Pfam" id="PF04542"/>
    </source>
</evidence>
<dbReference type="EMBL" id="QHBU01000283">
    <property type="protein sequence ID" value="PZR77754.1"/>
    <property type="molecule type" value="Genomic_DNA"/>
</dbReference>
<sequence>MGTDSKGDEAGDADLVQLHDLVRRVVGARVRDAAMVDDLVQETLVRVLAARGRLDDGALAPYAVVTARNLVRTLAREDERRRRHSHRLFE</sequence>
<reference evidence="2 3" key="1">
    <citation type="journal article" date="2017" name="Nature">
        <title>Atmospheric trace gases support primary production in Antarctic desert surface soil.</title>
        <authorList>
            <person name="Ji M."/>
            <person name="Greening C."/>
            <person name="Vanwonterghem I."/>
            <person name="Carere C.R."/>
            <person name="Bay S.K."/>
            <person name="Steen J.A."/>
            <person name="Montgomery K."/>
            <person name="Lines T."/>
            <person name="Beardall J."/>
            <person name="van Dorst J."/>
            <person name="Snape I."/>
            <person name="Stott M.B."/>
            <person name="Hugenholtz P."/>
            <person name="Ferrari B.C."/>
        </authorList>
    </citation>
    <scope>NUCLEOTIDE SEQUENCE [LARGE SCALE GENOMIC DNA]</scope>
    <source>
        <strain evidence="2">RRmetagenome_bin12</strain>
    </source>
</reference>
<dbReference type="Gene3D" id="1.10.1740.10">
    <property type="match status" value="1"/>
</dbReference>
<gene>
    <name evidence="2" type="ORF">DLM65_14965</name>
</gene>
<dbReference type="Pfam" id="PF04542">
    <property type="entry name" value="Sigma70_r2"/>
    <property type="match status" value="1"/>
</dbReference>
<keyword evidence="2" id="KW-0808">Transferase</keyword>
<evidence type="ECO:0000313" key="2">
    <source>
        <dbReference type="EMBL" id="PZR77754.1"/>
    </source>
</evidence>
<dbReference type="AlphaFoldDB" id="A0A2W6A278"/>
<dbReference type="GO" id="GO:0004674">
    <property type="term" value="F:protein serine/threonine kinase activity"/>
    <property type="evidence" value="ECO:0007669"/>
    <property type="project" value="UniProtKB-KW"/>
</dbReference>
<proteinExistence type="predicted"/>
<dbReference type="GO" id="GO:0003700">
    <property type="term" value="F:DNA-binding transcription factor activity"/>
    <property type="evidence" value="ECO:0007669"/>
    <property type="project" value="InterPro"/>
</dbReference>
<evidence type="ECO:0000313" key="3">
    <source>
        <dbReference type="Proteomes" id="UP000248724"/>
    </source>
</evidence>
<dbReference type="InterPro" id="IPR007627">
    <property type="entry name" value="RNA_pol_sigma70_r2"/>
</dbReference>
<comment type="caution">
    <text evidence="2">The sequence shown here is derived from an EMBL/GenBank/DDBJ whole genome shotgun (WGS) entry which is preliminary data.</text>
</comment>
<keyword evidence="2" id="KW-0418">Kinase</keyword>
<organism evidence="2 3">
    <name type="scientific">Candidatus Aeolococcus gillhamiae</name>
    <dbReference type="NCBI Taxonomy" id="3127015"/>
    <lineage>
        <taxon>Bacteria</taxon>
        <taxon>Bacillati</taxon>
        <taxon>Candidatus Dormiibacterota</taxon>
        <taxon>Candidatus Dormibacteria</taxon>
        <taxon>Candidatus Aeolococcales</taxon>
        <taxon>Candidatus Aeolococcaceae</taxon>
        <taxon>Candidatus Aeolococcus</taxon>
    </lineage>
</organism>
<dbReference type="InterPro" id="IPR013325">
    <property type="entry name" value="RNA_pol_sigma_r2"/>
</dbReference>
<dbReference type="Proteomes" id="UP000248724">
    <property type="component" value="Unassembled WGS sequence"/>
</dbReference>
<feature type="domain" description="RNA polymerase sigma-70 region 2" evidence="1">
    <location>
        <begin position="17"/>
        <end position="80"/>
    </location>
</feature>
<dbReference type="GO" id="GO:0006352">
    <property type="term" value="P:DNA-templated transcription initiation"/>
    <property type="evidence" value="ECO:0007669"/>
    <property type="project" value="InterPro"/>
</dbReference>
<protein>
    <submittedName>
        <fullName evidence="2">Serine/threonine protein kinase</fullName>
    </submittedName>
</protein>
<dbReference type="SUPFAM" id="SSF88946">
    <property type="entry name" value="Sigma2 domain of RNA polymerase sigma factors"/>
    <property type="match status" value="1"/>
</dbReference>
<keyword evidence="2" id="KW-0723">Serine/threonine-protein kinase</keyword>